<sequence length="381" mass="42010">MSAQKTRPEASGVGIRNPGRRNQRVCVIDANPKFRAEVASALLSFYEVSELWEQGAALEAIAFDPPAAIILDENVTPRGGLPLLREICCVPELDRIPVICTAAPERRAFLADAALLGVRTTLTKPFRRSLLLAALSAEINGKIERNWIKIEPVQRAALQKTTALFNSIADAIGSGESMPYETLRAACEPLLQAIASGNYSRILDGVRDHDNYTYVHSLRVAVFLSVLGHAIGLRDRDLSILATGGMIHDIGKLSVPSHILNKSGRLTDEEWAIMQGHVPPAERFLHLVPDLQRGALIIATQHHEKLDGSGYPHGLKGAELDDLTRMANIVDIFCALTDWRPYKEALDPEHAFFIMRQQPAQLDQGLMKVFREVLLDTARRG</sequence>
<dbReference type="InterPro" id="IPR001789">
    <property type="entry name" value="Sig_transdc_resp-reg_receiver"/>
</dbReference>
<dbReference type="PROSITE" id="PS51832">
    <property type="entry name" value="HD_GYP"/>
    <property type="match status" value="1"/>
</dbReference>
<evidence type="ECO:0000313" key="3">
    <source>
        <dbReference type="EMBL" id="OIQ97115.1"/>
    </source>
</evidence>
<dbReference type="GO" id="GO:0000160">
    <property type="term" value="P:phosphorelay signal transduction system"/>
    <property type="evidence" value="ECO:0007669"/>
    <property type="project" value="InterPro"/>
</dbReference>
<dbReference type="SMART" id="SM00471">
    <property type="entry name" value="HDc"/>
    <property type="match status" value="1"/>
</dbReference>
<reference evidence="3" key="1">
    <citation type="submission" date="2016-10" db="EMBL/GenBank/DDBJ databases">
        <title>Sequence of Gallionella enrichment culture.</title>
        <authorList>
            <person name="Poehlein A."/>
            <person name="Muehling M."/>
            <person name="Daniel R."/>
        </authorList>
    </citation>
    <scope>NUCLEOTIDE SEQUENCE</scope>
</reference>
<feature type="domain" description="HD-GYP" evidence="2">
    <location>
        <begin position="191"/>
        <end position="381"/>
    </location>
</feature>
<dbReference type="EC" id="3.1.4.52" evidence="3"/>
<dbReference type="PANTHER" id="PTHR43155:SF2">
    <property type="entry name" value="CYCLIC DI-GMP PHOSPHODIESTERASE PA4108"/>
    <property type="match status" value="1"/>
</dbReference>
<gene>
    <name evidence="3" type="primary">rpfG_53</name>
    <name evidence="3" type="ORF">GALL_208140</name>
</gene>
<dbReference type="Pfam" id="PF13487">
    <property type="entry name" value="HD_5"/>
    <property type="match status" value="1"/>
</dbReference>
<dbReference type="AlphaFoldDB" id="A0A1J5S5Q4"/>
<dbReference type="Pfam" id="PF00072">
    <property type="entry name" value="Response_reg"/>
    <property type="match status" value="1"/>
</dbReference>
<protein>
    <submittedName>
        <fullName evidence="3">Cyclic di-GMP phosphodiesterase response regulator RpfG</fullName>
        <ecNumber evidence="3">3.1.4.52</ecNumber>
    </submittedName>
</protein>
<dbReference type="Gene3D" id="1.10.3210.10">
    <property type="entry name" value="Hypothetical protein af1432"/>
    <property type="match status" value="1"/>
</dbReference>
<dbReference type="CDD" id="cd00077">
    <property type="entry name" value="HDc"/>
    <property type="match status" value="1"/>
</dbReference>
<dbReference type="PROSITE" id="PS50110">
    <property type="entry name" value="RESPONSE_REGULATORY"/>
    <property type="match status" value="1"/>
</dbReference>
<dbReference type="GO" id="GO:0071111">
    <property type="term" value="F:cyclic-guanylate-specific phosphodiesterase activity"/>
    <property type="evidence" value="ECO:0007669"/>
    <property type="project" value="UniProtKB-EC"/>
</dbReference>
<evidence type="ECO:0000259" key="2">
    <source>
        <dbReference type="PROSITE" id="PS51832"/>
    </source>
</evidence>
<dbReference type="Gene3D" id="3.40.50.2300">
    <property type="match status" value="1"/>
</dbReference>
<name>A0A1J5S5Q4_9ZZZZ</name>
<dbReference type="PANTHER" id="PTHR43155">
    <property type="entry name" value="CYCLIC DI-GMP PHOSPHODIESTERASE PA4108-RELATED"/>
    <property type="match status" value="1"/>
</dbReference>
<dbReference type="InterPro" id="IPR011006">
    <property type="entry name" value="CheY-like_superfamily"/>
</dbReference>
<evidence type="ECO:0000259" key="1">
    <source>
        <dbReference type="PROSITE" id="PS50110"/>
    </source>
</evidence>
<dbReference type="SMART" id="SM00448">
    <property type="entry name" value="REC"/>
    <property type="match status" value="1"/>
</dbReference>
<keyword evidence="3" id="KW-0378">Hydrolase</keyword>
<dbReference type="SUPFAM" id="SSF109604">
    <property type="entry name" value="HD-domain/PDEase-like"/>
    <property type="match status" value="1"/>
</dbReference>
<feature type="domain" description="Response regulatory" evidence="1">
    <location>
        <begin position="24"/>
        <end position="139"/>
    </location>
</feature>
<dbReference type="SUPFAM" id="SSF52172">
    <property type="entry name" value="CheY-like"/>
    <property type="match status" value="1"/>
</dbReference>
<organism evidence="3">
    <name type="scientific">mine drainage metagenome</name>
    <dbReference type="NCBI Taxonomy" id="410659"/>
    <lineage>
        <taxon>unclassified sequences</taxon>
        <taxon>metagenomes</taxon>
        <taxon>ecological metagenomes</taxon>
    </lineage>
</organism>
<dbReference type="EMBL" id="MLJW01000137">
    <property type="protein sequence ID" value="OIQ97115.1"/>
    <property type="molecule type" value="Genomic_DNA"/>
</dbReference>
<dbReference type="InterPro" id="IPR003607">
    <property type="entry name" value="HD/PDEase_dom"/>
</dbReference>
<accession>A0A1J5S5Q4</accession>
<proteinExistence type="predicted"/>
<dbReference type="InterPro" id="IPR037522">
    <property type="entry name" value="HD_GYP_dom"/>
</dbReference>
<comment type="caution">
    <text evidence="3">The sequence shown here is derived from an EMBL/GenBank/DDBJ whole genome shotgun (WGS) entry which is preliminary data.</text>
</comment>